<name>A0A6J7IKB7_9ZZZZ</name>
<dbReference type="EMBL" id="CAFBMR010000146">
    <property type="protein sequence ID" value="CAB4931673.1"/>
    <property type="molecule type" value="Genomic_DNA"/>
</dbReference>
<dbReference type="PANTHER" id="PTHR43214">
    <property type="entry name" value="TWO-COMPONENT RESPONSE REGULATOR"/>
    <property type="match status" value="1"/>
</dbReference>
<dbReference type="AlphaFoldDB" id="A0A6J7IKB7"/>
<protein>
    <submittedName>
        <fullName evidence="3">Unannotated protein</fullName>
    </submittedName>
</protein>
<dbReference type="InterPro" id="IPR039420">
    <property type="entry name" value="WalR-like"/>
</dbReference>
<dbReference type="InterPro" id="IPR036388">
    <property type="entry name" value="WH-like_DNA-bd_sf"/>
</dbReference>
<evidence type="ECO:0000313" key="3">
    <source>
        <dbReference type="EMBL" id="CAB4931673.1"/>
    </source>
</evidence>
<dbReference type="Gene3D" id="3.40.50.2300">
    <property type="match status" value="1"/>
</dbReference>
<evidence type="ECO:0000256" key="1">
    <source>
        <dbReference type="ARBA" id="ARBA00023125"/>
    </source>
</evidence>
<sequence length="224" mass="24547">MPRDTRLLYVEDDPVLRTMLLGVLTQTLGFEVVASVGTAEEALAVEGPLDVALLDWALGPDSLNGVELGHELREQHEHLGVVILSQHYAWDFHGSRGAVSMGWSYVEKRADLDYAYLAKVLKATATGLSVVEPSMQPDRAPAAVERLSQLSARQRQIMSIAATGVDANIIAERLDLRPVSVRKELSECYRILLPDAESGTDLRTAAVIAWLEGQRSHTLDSYGK</sequence>
<organism evidence="3">
    <name type="scientific">freshwater metagenome</name>
    <dbReference type="NCBI Taxonomy" id="449393"/>
    <lineage>
        <taxon>unclassified sequences</taxon>
        <taxon>metagenomes</taxon>
        <taxon>ecological metagenomes</taxon>
    </lineage>
</organism>
<dbReference type="GO" id="GO:0003677">
    <property type="term" value="F:DNA binding"/>
    <property type="evidence" value="ECO:0007669"/>
    <property type="project" value="UniProtKB-KW"/>
</dbReference>
<dbReference type="PANTHER" id="PTHR43214:SF44">
    <property type="entry name" value="TWO-COMPONENT RESPONSE REGULATOR"/>
    <property type="match status" value="1"/>
</dbReference>
<accession>A0A6J7IKB7</accession>
<dbReference type="GO" id="GO:0000160">
    <property type="term" value="P:phosphorelay signal transduction system"/>
    <property type="evidence" value="ECO:0007669"/>
    <property type="project" value="InterPro"/>
</dbReference>
<dbReference type="InterPro" id="IPR016032">
    <property type="entry name" value="Sig_transdc_resp-reg_C-effctor"/>
</dbReference>
<dbReference type="SMART" id="SM00448">
    <property type="entry name" value="REC"/>
    <property type="match status" value="1"/>
</dbReference>
<keyword evidence="1" id="KW-0238">DNA-binding</keyword>
<dbReference type="PROSITE" id="PS50110">
    <property type="entry name" value="RESPONSE_REGULATORY"/>
    <property type="match status" value="1"/>
</dbReference>
<feature type="domain" description="Response regulatory" evidence="2">
    <location>
        <begin position="6"/>
        <end position="123"/>
    </location>
</feature>
<dbReference type="GO" id="GO:0006355">
    <property type="term" value="P:regulation of DNA-templated transcription"/>
    <property type="evidence" value="ECO:0007669"/>
    <property type="project" value="InterPro"/>
</dbReference>
<reference evidence="3" key="1">
    <citation type="submission" date="2020-05" db="EMBL/GenBank/DDBJ databases">
        <authorList>
            <person name="Chiriac C."/>
            <person name="Salcher M."/>
            <person name="Ghai R."/>
            <person name="Kavagutti S V."/>
        </authorList>
    </citation>
    <scope>NUCLEOTIDE SEQUENCE</scope>
</reference>
<dbReference type="InterPro" id="IPR001789">
    <property type="entry name" value="Sig_transdc_resp-reg_receiver"/>
</dbReference>
<dbReference type="Pfam" id="PF00072">
    <property type="entry name" value="Response_reg"/>
    <property type="match status" value="1"/>
</dbReference>
<dbReference type="Gene3D" id="1.10.10.10">
    <property type="entry name" value="Winged helix-like DNA-binding domain superfamily/Winged helix DNA-binding domain"/>
    <property type="match status" value="1"/>
</dbReference>
<dbReference type="SUPFAM" id="SSF52172">
    <property type="entry name" value="CheY-like"/>
    <property type="match status" value="1"/>
</dbReference>
<dbReference type="InterPro" id="IPR011006">
    <property type="entry name" value="CheY-like_superfamily"/>
</dbReference>
<evidence type="ECO:0000259" key="2">
    <source>
        <dbReference type="PROSITE" id="PS50110"/>
    </source>
</evidence>
<dbReference type="SUPFAM" id="SSF46894">
    <property type="entry name" value="C-terminal effector domain of the bipartite response regulators"/>
    <property type="match status" value="1"/>
</dbReference>
<gene>
    <name evidence="3" type="ORF">UFOPK3610_01968</name>
</gene>
<proteinExistence type="predicted"/>